<evidence type="ECO:0000313" key="2">
    <source>
        <dbReference type="Proteomes" id="UP000092382"/>
    </source>
</evidence>
<protein>
    <submittedName>
        <fullName evidence="1">Uncharacterized protein</fullName>
    </submittedName>
</protein>
<accession>A0A1B7VPB2</accession>
<reference evidence="1 2" key="1">
    <citation type="submission" date="2015-09" db="EMBL/GenBank/DDBJ databases">
        <title>Whole genome shotgun sequence assembly of Aphanizomenon flos-aquae UKL13.</title>
        <authorList>
            <person name="Driscoll C."/>
        </authorList>
    </citation>
    <scope>NUCLEOTIDE SEQUENCE [LARGE SCALE GENOMIC DNA]</scope>
    <source>
        <strain evidence="1">MDT13</strain>
    </source>
</reference>
<dbReference type="AlphaFoldDB" id="A0A1B7VPB2"/>
<evidence type="ECO:0000313" key="1">
    <source>
        <dbReference type="EMBL" id="OBQ22252.1"/>
    </source>
</evidence>
<dbReference type="EMBL" id="LJOY01000063">
    <property type="protein sequence ID" value="OBQ22252.1"/>
    <property type="molecule type" value="Genomic_DNA"/>
</dbReference>
<dbReference type="PATRIC" id="fig|1710894.3.peg.1735"/>
<name>A0A1B7VPB2_APHFL</name>
<proteinExistence type="predicted"/>
<gene>
    <name evidence="1" type="ORF">AN481_15810</name>
</gene>
<comment type="caution">
    <text evidence="1">The sequence shown here is derived from an EMBL/GenBank/DDBJ whole genome shotgun (WGS) entry which is preliminary data.</text>
</comment>
<organism evidence="1 2">
    <name type="scientific">Aphanizomenon flos-aquae LD13</name>
    <dbReference type="NCBI Taxonomy" id="1710894"/>
    <lineage>
        <taxon>Bacteria</taxon>
        <taxon>Bacillati</taxon>
        <taxon>Cyanobacteriota</taxon>
        <taxon>Cyanophyceae</taxon>
        <taxon>Nostocales</taxon>
        <taxon>Aphanizomenonaceae</taxon>
        <taxon>Aphanizomenon</taxon>
    </lineage>
</organism>
<dbReference type="Proteomes" id="UP000092382">
    <property type="component" value="Unassembled WGS sequence"/>
</dbReference>
<sequence length="71" mass="8207">MADASGSRRDTLHFVNLPQPNLQIKTFFNLDKVLLIRFTIDHNEPVKRKEINSWLKPDAVKEFQGFLSGHS</sequence>